<proteinExistence type="predicted"/>
<organism evidence="1">
    <name type="scientific">Sesamum radiatum</name>
    <name type="common">Black benniseed</name>
    <dbReference type="NCBI Taxonomy" id="300843"/>
    <lineage>
        <taxon>Eukaryota</taxon>
        <taxon>Viridiplantae</taxon>
        <taxon>Streptophyta</taxon>
        <taxon>Embryophyta</taxon>
        <taxon>Tracheophyta</taxon>
        <taxon>Spermatophyta</taxon>
        <taxon>Magnoliopsida</taxon>
        <taxon>eudicotyledons</taxon>
        <taxon>Gunneridae</taxon>
        <taxon>Pentapetalae</taxon>
        <taxon>asterids</taxon>
        <taxon>lamiids</taxon>
        <taxon>Lamiales</taxon>
        <taxon>Pedaliaceae</taxon>
        <taxon>Sesamum</taxon>
    </lineage>
</organism>
<reference evidence="1" key="2">
    <citation type="journal article" date="2024" name="Plant">
        <title>Genomic evolution and insights into agronomic trait innovations of Sesamum species.</title>
        <authorList>
            <person name="Miao H."/>
            <person name="Wang L."/>
            <person name="Qu L."/>
            <person name="Liu H."/>
            <person name="Sun Y."/>
            <person name="Le M."/>
            <person name="Wang Q."/>
            <person name="Wei S."/>
            <person name="Zheng Y."/>
            <person name="Lin W."/>
            <person name="Duan Y."/>
            <person name="Cao H."/>
            <person name="Xiong S."/>
            <person name="Wang X."/>
            <person name="Wei L."/>
            <person name="Li C."/>
            <person name="Ma Q."/>
            <person name="Ju M."/>
            <person name="Zhao R."/>
            <person name="Li G."/>
            <person name="Mu C."/>
            <person name="Tian Q."/>
            <person name="Mei H."/>
            <person name="Zhang T."/>
            <person name="Gao T."/>
            <person name="Zhang H."/>
        </authorList>
    </citation>
    <scope>NUCLEOTIDE SEQUENCE</scope>
    <source>
        <strain evidence="1">G02</strain>
    </source>
</reference>
<dbReference type="AlphaFoldDB" id="A0AAW2KYW6"/>
<reference evidence="1" key="1">
    <citation type="submission" date="2020-06" db="EMBL/GenBank/DDBJ databases">
        <authorList>
            <person name="Li T."/>
            <person name="Hu X."/>
            <person name="Zhang T."/>
            <person name="Song X."/>
            <person name="Zhang H."/>
            <person name="Dai N."/>
            <person name="Sheng W."/>
            <person name="Hou X."/>
            <person name="Wei L."/>
        </authorList>
    </citation>
    <scope>NUCLEOTIDE SEQUENCE</scope>
    <source>
        <strain evidence="1">G02</strain>
        <tissue evidence="1">Leaf</tissue>
    </source>
</reference>
<sequence>MTRQFGSNGAKTFSLREGDRNTGYFHRRASQRFRTNLIRRIKNAEGSWVPMEDDIRRCITSHFEGVFASSRPQSDDIAKGTEHLRRVVDSSMAETLLQPYTEQEVTKALF</sequence>
<gene>
    <name evidence="1" type="ORF">Sradi_5616000</name>
</gene>
<protein>
    <submittedName>
        <fullName evidence="1">Uncharacterized protein</fullName>
    </submittedName>
</protein>
<dbReference type="EMBL" id="JACGWJ010000026">
    <property type="protein sequence ID" value="KAL0312167.1"/>
    <property type="molecule type" value="Genomic_DNA"/>
</dbReference>
<comment type="caution">
    <text evidence="1">The sequence shown here is derived from an EMBL/GenBank/DDBJ whole genome shotgun (WGS) entry which is preliminary data.</text>
</comment>
<name>A0AAW2KYW6_SESRA</name>
<evidence type="ECO:0000313" key="1">
    <source>
        <dbReference type="EMBL" id="KAL0312167.1"/>
    </source>
</evidence>
<accession>A0AAW2KYW6</accession>